<dbReference type="EMBL" id="NOII01000010">
    <property type="protein sequence ID" value="OYD56924.1"/>
    <property type="molecule type" value="Genomic_DNA"/>
</dbReference>
<comment type="caution">
    <text evidence="2">The sequence shown here is derived from an EMBL/GenBank/DDBJ whole genome shotgun (WGS) entry which is preliminary data.</text>
</comment>
<evidence type="ECO:0000313" key="2">
    <source>
        <dbReference type="EMBL" id="OYD56924.1"/>
    </source>
</evidence>
<dbReference type="SUPFAM" id="SSF52821">
    <property type="entry name" value="Rhodanese/Cell cycle control phosphatase"/>
    <property type="match status" value="1"/>
</dbReference>
<dbReference type="AlphaFoldDB" id="A0A235F734"/>
<dbReference type="PROSITE" id="PS50206">
    <property type="entry name" value="RHODANESE_3"/>
    <property type="match status" value="1"/>
</dbReference>
<feature type="domain" description="Rhodanese" evidence="1">
    <location>
        <begin position="18"/>
        <end position="101"/>
    </location>
</feature>
<dbReference type="InterPro" id="IPR001763">
    <property type="entry name" value="Rhodanese-like_dom"/>
</dbReference>
<dbReference type="Pfam" id="PF00581">
    <property type="entry name" value="Rhodanese"/>
    <property type="match status" value="1"/>
</dbReference>
<evidence type="ECO:0000259" key="1">
    <source>
        <dbReference type="PROSITE" id="PS50206"/>
    </source>
</evidence>
<dbReference type="SMART" id="SM00450">
    <property type="entry name" value="RHOD"/>
    <property type="match status" value="1"/>
</dbReference>
<dbReference type="RefSeq" id="WP_094253413.1">
    <property type="nucleotide sequence ID" value="NZ_JBHLXL010000001.1"/>
</dbReference>
<dbReference type="Gene3D" id="3.40.250.10">
    <property type="entry name" value="Rhodanese-like domain"/>
    <property type="match status" value="1"/>
</dbReference>
<accession>A0A235F734</accession>
<evidence type="ECO:0000313" key="3">
    <source>
        <dbReference type="Proteomes" id="UP000215059"/>
    </source>
</evidence>
<gene>
    <name evidence="2" type="ORF">CGZ90_15340</name>
</gene>
<dbReference type="CDD" id="cd00158">
    <property type="entry name" value="RHOD"/>
    <property type="match status" value="1"/>
</dbReference>
<dbReference type="Proteomes" id="UP000215059">
    <property type="component" value="Unassembled WGS sequence"/>
</dbReference>
<protein>
    <recommendedName>
        <fullName evidence="1">Rhodanese domain-containing protein</fullName>
    </recommendedName>
</protein>
<reference evidence="2 3" key="1">
    <citation type="submission" date="2017-07" db="EMBL/GenBank/DDBJ databases">
        <title>Fictibacillus sp. nov. GDSW-R2A3 Genome sequencing and assembly.</title>
        <authorList>
            <person name="Mayilraj S."/>
        </authorList>
    </citation>
    <scope>NUCLEOTIDE SEQUENCE [LARGE SCALE GENOMIC DNA]</scope>
    <source>
        <strain evidence="2 3">GDSW-R2A3</strain>
    </source>
</reference>
<dbReference type="OrthoDB" id="9800872at2"/>
<organism evidence="2 3">
    <name type="scientific">Fictibacillus aquaticus</name>
    <dbReference type="NCBI Taxonomy" id="2021314"/>
    <lineage>
        <taxon>Bacteria</taxon>
        <taxon>Bacillati</taxon>
        <taxon>Bacillota</taxon>
        <taxon>Bacilli</taxon>
        <taxon>Bacillales</taxon>
        <taxon>Fictibacillaceae</taxon>
        <taxon>Fictibacillus</taxon>
    </lineage>
</organism>
<dbReference type="PANTHER" id="PTHR43031:SF17">
    <property type="entry name" value="SULFURTRANSFERASE YTWF-RELATED"/>
    <property type="match status" value="1"/>
</dbReference>
<keyword evidence="3" id="KW-1185">Reference proteome</keyword>
<dbReference type="InterPro" id="IPR050229">
    <property type="entry name" value="GlpE_sulfurtransferase"/>
</dbReference>
<proteinExistence type="predicted"/>
<dbReference type="PANTHER" id="PTHR43031">
    <property type="entry name" value="FAD-DEPENDENT OXIDOREDUCTASE"/>
    <property type="match status" value="1"/>
</dbReference>
<sequence>MSAIKTISPFEVDNKLKENKQLNIIDVREDDEVRNGMIPGAKHIALGTIPERLNELDHSTEYIMVCRSGKRSEKACEYLQQQGFNVTNMSGGMMLWQGEVQ</sequence>
<dbReference type="InterPro" id="IPR036873">
    <property type="entry name" value="Rhodanese-like_dom_sf"/>
</dbReference>
<name>A0A235F734_9BACL</name>